<dbReference type="GO" id="GO:0005524">
    <property type="term" value="F:ATP binding"/>
    <property type="evidence" value="ECO:0007669"/>
    <property type="project" value="InterPro"/>
</dbReference>
<dbReference type="GO" id="GO:0007165">
    <property type="term" value="P:signal transduction"/>
    <property type="evidence" value="ECO:0007669"/>
    <property type="project" value="TreeGrafter"/>
</dbReference>
<evidence type="ECO:0000313" key="3">
    <source>
        <dbReference type="Proteomes" id="UP000022910"/>
    </source>
</evidence>
<dbReference type="AlphaFoldDB" id="A0A015KP66"/>
<keyword evidence="3" id="KW-1185">Reference proteome</keyword>
<dbReference type="Pfam" id="PF07714">
    <property type="entry name" value="PK_Tyr_Ser-Thr"/>
    <property type="match status" value="1"/>
</dbReference>
<dbReference type="InterPro" id="IPR011009">
    <property type="entry name" value="Kinase-like_dom_sf"/>
</dbReference>
<dbReference type="InterPro" id="IPR000719">
    <property type="entry name" value="Prot_kinase_dom"/>
</dbReference>
<dbReference type="InterPro" id="IPR050167">
    <property type="entry name" value="Ser_Thr_protein_kinase"/>
</dbReference>
<dbReference type="HOGENOM" id="CLU_000288_7_0_1"/>
<evidence type="ECO:0000313" key="2">
    <source>
        <dbReference type="EMBL" id="EXX61556.1"/>
    </source>
</evidence>
<proteinExistence type="predicted"/>
<reference evidence="2 3" key="1">
    <citation type="submission" date="2014-02" db="EMBL/GenBank/DDBJ databases">
        <title>Single nucleus genome sequencing reveals high similarity among nuclei of an endomycorrhizal fungus.</title>
        <authorList>
            <person name="Lin K."/>
            <person name="Geurts R."/>
            <person name="Zhang Z."/>
            <person name="Limpens E."/>
            <person name="Saunders D.G."/>
            <person name="Mu D."/>
            <person name="Pang E."/>
            <person name="Cao H."/>
            <person name="Cha H."/>
            <person name="Lin T."/>
            <person name="Zhou Q."/>
            <person name="Shang Y."/>
            <person name="Li Y."/>
            <person name="Ivanov S."/>
            <person name="Sharma T."/>
            <person name="Velzen R.V."/>
            <person name="Ruijter N.D."/>
            <person name="Aanen D.K."/>
            <person name="Win J."/>
            <person name="Kamoun S."/>
            <person name="Bisseling T."/>
            <person name="Huang S."/>
        </authorList>
    </citation>
    <scope>NUCLEOTIDE SEQUENCE [LARGE SCALE GENOMIC DNA]</scope>
    <source>
        <strain evidence="3">DAOM197198w</strain>
    </source>
</reference>
<dbReference type="PANTHER" id="PTHR23257">
    <property type="entry name" value="SERINE-THREONINE PROTEIN KINASE"/>
    <property type="match status" value="1"/>
</dbReference>
<comment type="caution">
    <text evidence="2">The sequence shown here is derived from an EMBL/GenBank/DDBJ whole genome shotgun (WGS) entry which is preliminary data.</text>
</comment>
<sequence length="309" mass="35731">MSTFLKTAINDSSNINEDFLNEWKLHLQCQHEAFLNYAVLIPIIGITQDPDTLNYMIVMDYAFDSSLRDNLLMKKYNPNDKFKNLFDISKQLKAIHKLNLVHGDFHNGNILQSKSSLFISDLGLCRPVNQPMTKDEIYGVLPYIAPEVLRGKPYTKAADIYSFGIIMWEMTSGVPAFHDIPHDLNLSLNICRGIRPEIIKGTMPEYVEVMKRCWDNNPKKRPTASELEIIFCKWLLEYPIEQDEKKRIPVPENEPEIKYHSKSCYTSRIFNCVAKLNEILLQDELSNKIIIMDDENDNHDGINKNFGNV</sequence>
<dbReference type="Proteomes" id="UP000022910">
    <property type="component" value="Unassembled WGS sequence"/>
</dbReference>
<dbReference type="SUPFAM" id="SSF56112">
    <property type="entry name" value="Protein kinase-like (PK-like)"/>
    <property type="match status" value="1"/>
</dbReference>
<protein>
    <submittedName>
        <fullName evidence="2">Cmk1p</fullName>
    </submittedName>
</protein>
<organism evidence="2 3">
    <name type="scientific">Rhizophagus irregularis (strain DAOM 197198w)</name>
    <name type="common">Glomus intraradices</name>
    <dbReference type="NCBI Taxonomy" id="1432141"/>
    <lineage>
        <taxon>Eukaryota</taxon>
        <taxon>Fungi</taxon>
        <taxon>Fungi incertae sedis</taxon>
        <taxon>Mucoromycota</taxon>
        <taxon>Glomeromycotina</taxon>
        <taxon>Glomeromycetes</taxon>
        <taxon>Glomerales</taxon>
        <taxon>Glomeraceae</taxon>
        <taxon>Rhizophagus</taxon>
    </lineage>
</organism>
<dbReference type="Gene3D" id="1.10.510.10">
    <property type="entry name" value="Transferase(Phosphotransferase) domain 1"/>
    <property type="match status" value="1"/>
</dbReference>
<dbReference type="PROSITE" id="PS50011">
    <property type="entry name" value="PROTEIN_KINASE_DOM"/>
    <property type="match status" value="1"/>
</dbReference>
<gene>
    <name evidence="2" type="ORF">RirG_170080</name>
</gene>
<accession>A0A015KP66</accession>
<dbReference type="PANTHER" id="PTHR23257:SF963">
    <property type="entry name" value="AT08303P"/>
    <property type="match status" value="1"/>
</dbReference>
<dbReference type="InterPro" id="IPR001245">
    <property type="entry name" value="Ser-Thr/Tyr_kinase_cat_dom"/>
</dbReference>
<dbReference type="GO" id="GO:0004672">
    <property type="term" value="F:protein kinase activity"/>
    <property type="evidence" value="ECO:0007669"/>
    <property type="project" value="InterPro"/>
</dbReference>
<dbReference type="EMBL" id="JEMT01025314">
    <property type="protein sequence ID" value="EXX61556.1"/>
    <property type="molecule type" value="Genomic_DNA"/>
</dbReference>
<name>A0A015KP66_RHIIW</name>
<dbReference type="GO" id="GO:0005737">
    <property type="term" value="C:cytoplasm"/>
    <property type="evidence" value="ECO:0007669"/>
    <property type="project" value="TreeGrafter"/>
</dbReference>
<feature type="domain" description="Protein kinase" evidence="1">
    <location>
        <begin position="1"/>
        <end position="235"/>
    </location>
</feature>
<evidence type="ECO:0000259" key="1">
    <source>
        <dbReference type="PROSITE" id="PS50011"/>
    </source>
</evidence>